<dbReference type="InterPro" id="IPR039650">
    <property type="entry name" value="HdrA-like"/>
</dbReference>
<organism evidence="6 7">
    <name type="scientific">Microbacterium kribbense</name>
    <dbReference type="NCBI Taxonomy" id="433645"/>
    <lineage>
        <taxon>Bacteria</taxon>
        <taxon>Bacillati</taxon>
        <taxon>Actinomycetota</taxon>
        <taxon>Actinomycetes</taxon>
        <taxon>Micrococcales</taxon>
        <taxon>Microbacteriaceae</taxon>
        <taxon>Microbacterium</taxon>
    </lineage>
</organism>
<evidence type="ECO:0000256" key="3">
    <source>
        <dbReference type="ARBA" id="ARBA00023002"/>
    </source>
</evidence>
<evidence type="ECO:0000256" key="5">
    <source>
        <dbReference type="ARBA" id="ARBA00023014"/>
    </source>
</evidence>
<evidence type="ECO:0000256" key="2">
    <source>
        <dbReference type="ARBA" id="ARBA00022723"/>
    </source>
</evidence>
<evidence type="ECO:0000256" key="4">
    <source>
        <dbReference type="ARBA" id="ARBA00023004"/>
    </source>
</evidence>
<keyword evidence="7" id="KW-1185">Reference proteome</keyword>
<keyword evidence="3" id="KW-0560">Oxidoreductase</keyword>
<accession>A0ABP7FZ69</accession>
<dbReference type="Gene3D" id="3.50.50.60">
    <property type="entry name" value="FAD/NAD(P)-binding domain"/>
    <property type="match status" value="1"/>
</dbReference>
<keyword evidence="1" id="KW-0004">4Fe-4S</keyword>
<sequence>MGNGAVFESDVVVAGGGSAGVAAAVGAAAAGARVTLIERYGFLGGAATNSSVLTYCGFFDQTRTQVVRGAGQRFLDKLSARDVYRTQTMSETGNTVVLLDPEITKIALDELIGEANVTLLLHSTLIDATTGPSGVESLEIAHRGGRARIRARAFVDASGDGAVIAATGAAVVSPVGERQASTQVIRAGGIDDDADLSAAGMQHAVVQYEAASGESLVRTHGIAARLPISREVLLLLADQHRDALDVGELTRAELESRRLCWGYLAAFRRYLPGWQNAYLAATGPQIGIRESRRLLARYAVTADDVSSGRKRPADSIARCGWPMEHHVEPGVTAYGGIRDKGWYDIPYDAIRAASIPNLWAAGRLTGSDNQAYASLRVMGTSFATGHAAGVAAAVYADSGRHDLDRVRAELVRQGALI</sequence>
<dbReference type="PANTHER" id="PTHR43498">
    <property type="entry name" value="FERREDOXIN:COB-COM HETERODISULFIDE REDUCTASE SUBUNIT A"/>
    <property type="match status" value="1"/>
</dbReference>
<dbReference type="PRINTS" id="PR00368">
    <property type="entry name" value="FADPNR"/>
</dbReference>
<name>A0ABP7FZ69_9MICO</name>
<proteinExistence type="predicted"/>
<reference evidence="7" key="1">
    <citation type="journal article" date="2019" name="Int. J. Syst. Evol. Microbiol.">
        <title>The Global Catalogue of Microorganisms (GCM) 10K type strain sequencing project: providing services to taxonomists for standard genome sequencing and annotation.</title>
        <authorList>
            <consortium name="The Broad Institute Genomics Platform"/>
            <consortium name="The Broad Institute Genome Sequencing Center for Infectious Disease"/>
            <person name="Wu L."/>
            <person name="Ma J."/>
        </authorList>
    </citation>
    <scope>NUCLEOTIDE SEQUENCE [LARGE SCALE GENOMIC DNA]</scope>
    <source>
        <strain evidence="7">JCM 16950</strain>
    </source>
</reference>
<dbReference type="PANTHER" id="PTHR43498:SF1">
    <property type="entry name" value="COB--COM HETERODISULFIDE REDUCTASE IRON-SULFUR SUBUNIT A"/>
    <property type="match status" value="1"/>
</dbReference>
<evidence type="ECO:0000313" key="6">
    <source>
        <dbReference type="EMBL" id="GAA3752155.1"/>
    </source>
</evidence>
<dbReference type="PRINTS" id="PR00411">
    <property type="entry name" value="PNDRDTASEI"/>
</dbReference>
<dbReference type="InterPro" id="IPR036188">
    <property type="entry name" value="FAD/NAD-bd_sf"/>
</dbReference>
<keyword evidence="2" id="KW-0479">Metal-binding</keyword>
<keyword evidence="4" id="KW-0408">Iron</keyword>
<evidence type="ECO:0000313" key="7">
    <source>
        <dbReference type="Proteomes" id="UP001500540"/>
    </source>
</evidence>
<dbReference type="RefSeq" id="WP_344779533.1">
    <property type="nucleotide sequence ID" value="NZ_BAABAF010000001.1"/>
</dbReference>
<dbReference type="Pfam" id="PF12831">
    <property type="entry name" value="FAD_oxidored"/>
    <property type="match status" value="1"/>
</dbReference>
<comment type="caution">
    <text evidence="6">The sequence shown here is derived from an EMBL/GenBank/DDBJ whole genome shotgun (WGS) entry which is preliminary data.</text>
</comment>
<evidence type="ECO:0000256" key="1">
    <source>
        <dbReference type="ARBA" id="ARBA00022485"/>
    </source>
</evidence>
<dbReference type="EMBL" id="BAABAF010000001">
    <property type="protein sequence ID" value="GAA3752155.1"/>
    <property type="molecule type" value="Genomic_DNA"/>
</dbReference>
<dbReference type="SUPFAM" id="SSF51905">
    <property type="entry name" value="FAD/NAD(P)-binding domain"/>
    <property type="match status" value="1"/>
</dbReference>
<protein>
    <submittedName>
        <fullName evidence="6">FAD-dependent oxidoreductase</fullName>
    </submittedName>
</protein>
<dbReference type="Proteomes" id="UP001500540">
    <property type="component" value="Unassembled WGS sequence"/>
</dbReference>
<keyword evidence="5" id="KW-0411">Iron-sulfur</keyword>
<gene>
    <name evidence="6" type="ORF">GCM10022240_01580</name>
</gene>